<dbReference type="Proteomes" id="UP000287447">
    <property type="component" value="Unassembled WGS sequence"/>
</dbReference>
<keyword evidence="1" id="KW-0472">Membrane</keyword>
<keyword evidence="1" id="KW-0812">Transmembrane</keyword>
<dbReference type="InterPro" id="IPR017581">
    <property type="entry name" value="AtpR-like"/>
</dbReference>
<accession>A0A3S2W3V8</accession>
<name>A0A3S2W3V8_9PROT</name>
<evidence type="ECO:0000313" key="3">
    <source>
        <dbReference type="Proteomes" id="UP000287447"/>
    </source>
</evidence>
<evidence type="ECO:0008006" key="4">
    <source>
        <dbReference type="Google" id="ProtNLM"/>
    </source>
</evidence>
<proteinExistence type="predicted"/>
<sequence length="94" mass="10183">MTWTSVIESSPYAMAGAAMGVVYFLLIFLSVRMHAAGAPLLQIFPLYALRLAGAFAGFWYIAQQGAAEVLMALAGFVLARAATQRIIGRVARWM</sequence>
<organism evidence="2 3">
    <name type="scientific">Hwanghaeella grinnelliae</name>
    <dbReference type="NCBI Taxonomy" id="2500179"/>
    <lineage>
        <taxon>Bacteria</taxon>
        <taxon>Pseudomonadati</taxon>
        <taxon>Pseudomonadota</taxon>
        <taxon>Alphaproteobacteria</taxon>
        <taxon>Rhodospirillales</taxon>
        <taxon>Rhodospirillaceae</taxon>
        <taxon>Hwanghaeella</taxon>
    </lineage>
</organism>
<comment type="caution">
    <text evidence="2">The sequence shown here is derived from an EMBL/GenBank/DDBJ whole genome shotgun (WGS) entry which is preliminary data.</text>
</comment>
<dbReference type="RefSeq" id="WP_127765296.1">
    <property type="nucleotide sequence ID" value="NZ_SADE01000002.1"/>
</dbReference>
<feature type="transmembrane region" description="Helical" evidence="1">
    <location>
        <begin position="12"/>
        <end position="31"/>
    </location>
</feature>
<keyword evidence="1" id="KW-1133">Transmembrane helix</keyword>
<keyword evidence="3" id="KW-1185">Reference proteome</keyword>
<reference evidence="3" key="1">
    <citation type="submission" date="2019-01" db="EMBL/GenBank/DDBJ databases">
        <title>Gri0909 isolated from a small marine red alga.</title>
        <authorList>
            <person name="Kim J."/>
            <person name="Jeong S.E."/>
            <person name="Jeon C.O."/>
        </authorList>
    </citation>
    <scope>NUCLEOTIDE SEQUENCE [LARGE SCALE GENOMIC DNA]</scope>
    <source>
        <strain evidence="3">Gri0909</strain>
    </source>
</reference>
<evidence type="ECO:0000256" key="1">
    <source>
        <dbReference type="SAM" id="Phobius"/>
    </source>
</evidence>
<evidence type="ECO:0000313" key="2">
    <source>
        <dbReference type="EMBL" id="RVU35819.1"/>
    </source>
</evidence>
<dbReference type="EMBL" id="SADE01000002">
    <property type="protein sequence ID" value="RVU35819.1"/>
    <property type="molecule type" value="Genomic_DNA"/>
</dbReference>
<gene>
    <name evidence="2" type="ORF">EOI86_11155</name>
</gene>
<dbReference type="AlphaFoldDB" id="A0A3S2W3V8"/>
<protein>
    <recommendedName>
        <fullName evidence="4">ATP synthase subunit I</fullName>
    </recommendedName>
</protein>
<dbReference type="Pfam" id="PF12966">
    <property type="entry name" value="AtpR"/>
    <property type="match status" value="1"/>
</dbReference>